<dbReference type="EMBL" id="NEVM01000005">
    <property type="protein sequence ID" value="OZI31156.1"/>
    <property type="molecule type" value="Genomic_DNA"/>
</dbReference>
<dbReference type="AlphaFoldDB" id="A0A261S1E8"/>
<evidence type="ECO:0000313" key="11">
    <source>
        <dbReference type="Proteomes" id="UP000216020"/>
    </source>
</evidence>
<evidence type="ECO:0000256" key="7">
    <source>
        <dbReference type="ARBA" id="ARBA00023237"/>
    </source>
</evidence>
<keyword evidence="4" id="KW-0812">Transmembrane</keyword>
<protein>
    <recommendedName>
        <fullName evidence="9">TonB-dependent receptor-like beta-barrel domain-containing protein</fullName>
    </recommendedName>
</protein>
<keyword evidence="2" id="KW-0813">Transport</keyword>
<feature type="domain" description="TonB-dependent receptor-like beta-barrel" evidence="9">
    <location>
        <begin position="44"/>
        <end position="171"/>
    </location>
</feature>
<keyword evidence="5" id="KW-0798">TonB box</keyword>
<dbReference type="InterPro" id="IPR039426">
    <property type="entry name" value="TonB-dep_rcpt-like"/>
</dbReference>
<evidence type="ECO:0000259" key="9">
    <source>
        <dbReference type="Pfam" id="PF00593"/>
    </source>
</evidence>
<dbReference type="InterPro" id="IPR036942">
    <property type="entry name" value="Beta-barrel_TonB_sf"/>
</dbReference>
<dbReference type="InterPro" id="IPR000531">
    <property type="entry name" value="Beta-barrel_TonB"/>
</dbReference>
<keyword evidence="11" id="KW-1185">Reference proteome</keyword>
<organism evidence="10 11">
    <name type="scientific">Bordetella genomosp. 10</name>
    <dbReference type="NCBI Taxonomy" id="1416804"/>
    <lineage>
        <taxon>Bacteria</taxon>
        <taxon>Pseudomonadati</taxon>
        <taxon>Pseudomonadota</taxon>
        <taxon>Betaproteobacteria</taxon>
        <taxon>Burkholderiales</taxon>
        <taxon>Alcaligenaceae</taxon>
        <taxon>Bordetella</taxon>
    </lineage>
</organism>
<dbReference type="PANTHER" id="PTHR32552:SF74">
    <property type="entry name" value="HYDROXAMATE SIDEROPHORE RECEPTOR FHUE"/>
    <property type="match status" value="1"/>
</dbReference>
<evidence type="ECO:0000256" key="5">
    <source>
        <dbReference type="ARBA" id="ARBA00023077"/>
    </source>
</evidence>
<evidence type="ECO:0000256" key="2">
    <source>
        <dbReference type="ARBA" id="ARBA00022448"/>
    </source>
</evidence>
<dbReference type="SUPFAM" id="SSF56935">
    <property type="entry name" value="Porins"/>
    <property type="match status" value="1"/>
</dbReference>
<keyword evidence="6" id="KW-0472">Membrane</keyword>
<evidence type="ECO:0000313" key="10">
    <source>
        <dbReference type="EMBL" id="OZI31156.1"/>
    </source>
</evidence>
<feature type="region of interest" description="Disordered" evidence="8">
    <location>
        <begin position="187"/>
        <end position="215"/>
    </location>
</feature>
<dbReference type="GO" id="GO:0015344">
    <property type="term" value="F:siderophore uptake transmembrane transporter activity"/>
    <property type="evidence" value="ECO:0007669"/>
    <property type="project" value="TreeGrafter"/>
</dbReference>
<reference evidence="11" key="1">
    <citation type="submission" date="2017-05" db="EMBL/GenBank/DDBJ databases">
        <title>Complete and WGS of Bordetella genogroups.</title>
        <authorList>
            <person name="Spilker T."/>
            <person name="Lipuma J."/>
        </authorList>
    </citation>
    <scope>NUCLEOTIDE SEQUENCE [LARGE SCALE GENOMIC DNA]</scope>
    <source>
        <strain evidence="11">AU16122</strain>
    </source>
</reference>
<evidence type="ECO:0000256" key="6">
    <source>
        <dbReference type="ARBA" id="ARBA00023136"/>
    </source>
</evidence>
<dbReference type="Gene3D" id="2.40.170.20">
    <property type="entry name" value="TonB-dependent receptor, beta-barrel domain"/>
    <property type="match status" value="1"/>
</dbReference>
<evidence type="ECO:0000256" key="1">
    <source>
        <dbReference type="ARBA" id="ARBA00004571"/>
    </source>
</evidence>
<dbReference type="Pfam" id="PF00593">
    <property type="entry name" value="TonB_dep_Rec_b-barrel"/>
    <property type="match status" value="1"/>
</dbReference>
<proteinExistence type="predicted"/>
<accession>A0A261S1E8</accession>
<evidence type="ECO:0000256" key="3">
    <source>
        <dbReference type="ARBA" id="ARBA00022452"/>
    </source>
</evidence>
<comment type="caution">
    <text evidence="10">The sequence shown here is derived from an EMBL/GenBank/DDBJ whole genome shotgun (WGS) entry which is preliminary data.</text>
</comment>
<evidence type="ECO:0000256" key="4">
    <source>
        <dbReference type="ARBA" id="ARBA00022692"/>
    </source>
</evidence>
<dbReference type="PANTHER" id="PTHR32552">
    <property type="entry name" value="FERRICHROME IRON RECEPTOR-RELATED"/>
    <property type="match status" value="1"/>
</dbReference>
<keyword evidence="3" id="KW-1134">Transmembrane beta strand</keyword>
<sequence>MTIRTSIAWSRRWRWHSRGGETTPRRFLARIPLALLTTATPSTAGNASAALFQLTEKNRAMSDPRHPDEGYYVAAGKARSRGIELKATGNMTSNWTLFAGYTYADAYYMDSSPNPDGISFSQTTPKYLFKLWTNYRLPGDLNKFSIGGGTFVSSGISASDGVGTVRQGGYAPVIPRTRSAAACDVVATGPRRPPSSSRPGSRRWPARRCRPSAPR</sequence>
<evidence type="ECO:0000256" key="8">
    <source>
        <dbReference type="SAM" id="MobiDB-lite"/>
    </source>
</evidence>
<name>A0A261S1E8_9BORD</name>
<dbReference type="Proteomes" id="UP000216020">
    <property type="component" value="Unassembled WGS sequence"/>
</dbReference>
<dbReference type="GO" id="GO:0009279">
    <property type="term" value="C:cell outer membrane"/>
    <property type="evidence" value="ECO:0007669"/>
    <property type="project" value="UniProtKB-SubCell"/>
</dbReference>
<feature type="compositionally biased region" description="Basic residues" evidence="8">
    <location>
        <begin position="200"/>
        <end position="215"/>
    </location>
</feature>
<comment type="subcellular location">
    <subcellularLocation>
        <location evidence="1">Cell outer membrane</location>
        <topology evidence="1">Multi-pass membrane protein</topology>
    </subcellularLocation>
</comment>
<keyword evidence="7" id="KW-0998">Cell outer membrane</keyword>
<gene>
    <name evidence="10" type="ORF">CAL29_24810</name>
</gene>